<proteinExistence type="predicted"/>
<evidence type="ECO:0000313" key="1">
    <source>
        <dbReference type="EMBL" id="MFB2879738.1"/>
    </source>
</evidence>
<reference evidence="1 2" key="1">
    <citation type="submission" date="2024-09" db="EMBL/GenBank/DDBJ databases">
        <title>Floridaenema gen nov. (Aerosakkonemataceae, Aerosakkonematales ord. nov., Cyanobacteria) from benthic tropical and subtropical fresh waters, with the description of four new species.</title>
        <authorList>
            <person name="Moretto J.A."/>
            <person name="Berthold D.E."/>
            <person name="Lefler F.W."/>
            <person name="Huang I.-S."/>
            <person name="Laughinghouse H. IV."/>
        </authorList>
    </citation>
    <scope>NUCLEOTIDE SEQUENCE [LARGE SCALE GENOMIC DNA]</scope>
    <source>
        <strain evidence="1 2">BLCC-F46</strain>
    </source>
</reference>
<gene>
    <name evidence="1" type="ORF">ACE1CC_23035</name>
</gene>
<dbReference type="Proteomes" id="UP001576774">
    <property type="component" value="Unassembled WGS sequence"/>
</dbReference>
<dbReference type="RefSeq" id="WP_413272772.1">
    <property type="nucleotide sequence ID" value="NZ_JBHFNQ010000178.1"/>
</dbReference>
<organism evidence="1 2">
    <name type="scientific">Floridaenema aerugineum BLCC-F46</name>
    <dbReference type="NCBI Taxonomy" id="3153654"/>
    <lineage>
        <taxon>Bacteria</taxon>
        <taxon>Bacillati</taxon>
        <taxon>Cyanobacteriota</taxon>
        <taxon>Cyanophyceae</taxon>
        <taxon>Oscillatoriophycideae</taxon>
        <taxon>Aerosakkonematales</taxon>
        <taxon>Aerosakkonemataceae</taxon>
        <taxon>Floridanema</taxon>
        <taxon>Floridanema aerugineum</taxon>
    </lineage>
</organism>
<evidence type="ECO:0008006" key="3">
    <source>
        <dbReference type="Google" id="ProtNLM"/>
    </source>
</evidence>
<comment type="caution">
    <text evidence="1">The sequence shown here is derived from an EMBL/GenBank/DDBJ whole genome shotgun (WGS) entry which is preliminary data.</text>
</comment>
<accession>A0ABV4XAB4</accession>
<protein>
    <recommendedName>
        <fullName evidence="3">KAP NTPase domain-containing protein</fullName>
    </recommendedName>
</protein>
<evidence type="ECO:0000313" key="2">
    <source>
        <dbReference type="Proteomes" id="UP001576774"/>
    </source>
</evidence>
<name>A0ABV4XAB4_9CYAN</name>
<keyword evidence="2" id="KW-1185">Reference proteome</keyword>
<dbReference type="EMBL" id="JBHFNQ010000178">
    <property type="protein sequence ID" value="MFB2879738.1"/>
    <property type="molecule type" value="Genomic_DNA"/>
</dbReference>
<sequence length="636" mass="71117">MTNSHSSDSDLKKAIESQNPFDRSLIVRSHDVWEQSFPDVPSINSHASDAVFQAIGQIRAGQRSVIGITIKAEKGLGKSHLISRIRSRLLMEGDCFFAYMSEVDYGDLNRINSNFLNTLTSSLKQPGNQGVMQWQELATALVNGATNKDYTPQHLISRFPGALAQNSGLVDSLAERILQVKPNVENPYLIQAILWTLSSDKQSFAINWLAGRELAQKQADVMGLPNNREEDKESQSFQTACQILDLIGDYRTLVIGFDELESVNRNEAGFTRAQAIALLAKDLYSKIKRGVLMLAMYDETYSLQIRALPQAEAVTARIGEKTFDLKYLNSDDVVTLVSCWLKDYYDKKGLTPPHPVYPFDENELRELGKEKPIVRKVLDECKKNWKVPGDGVIVKQTDPVEAAFNKELTGLNRTINDYFEDSSAISDALRLAFEAIKGQTIEGVQIQSIEEVKVKSADKGYLHFRIVGKENGKVVKIVVAVVQESGGRFVSAALKRLIDYRNFDMTRGCLVRSKEVNPNIMGKQHLDKLLSKELGGEFVKLRIEDIKPLLAISFVSKSSGDYELNKEEIKQFILQKKIANDNYLIQEILSDPSGQVPDGLINEEDKVAENKTSATSTTSNKNIEMSLDDLLNKIGR</sequence>